<organism evidence="1 2">
    <name type="scientific">Lachancea lanzarotensis</name>
    <dbReference type="NCBI Taxonomy" id="1245769"/>
    <lineage>
        <taxon>Eukaryota</taxon>
        <taxon>Fungi</taxon>
        <taxon>Dikarya</taxon>
        <taxon>Ascomycota</taxon>
        <taxon>Saccharomycotina</taxon>
        <taxon>Saccharomycetes</taxon>
        <taxon>Saccharomycetales</taxon>
        <taxon>Saccharomycetaceae</taxon>
        <taxon>Lachancea</taxon>
    </lineage>
</organism>
<sequence length="236" mass="27335">MSYLQYSTFLDNEIEKFRNFEIPEFEELNPDVVSSLRKTLAKELAQRQQNAFRMVNRDELLLAVQEQEKETLRQDLYRVMANVGDLPKDRIGADLVDLQEARDGKFVSLQQLMKDIDNLPHISALNSEDLDAQPLLHEYNELREGLKKKSIAIREGSRLVPKLKAQFDRFESLENAIRRDDGSEPAEYFATFKHNVIVQAQKTATLVEKVLKKDGKLPEEYLRELENLISALKTLN</sequence>
<reference evidence="1 2" key="1">
    <citation type="submission" date="2014-12" db="EMBL/GenBank/DDBJ databases">
        <authorList>
            <person name="Neuveglise Cecile"/>
        </authorList>
    </citation>
    <scope>NUCLEOTIDE SEQUENCE [LARGE SCALE GENOMIC DNA]</scope>
    <source>
        <strain evidence="1 2">CBS 12615</strain>
    </source>
</reference>
<dbReference type="STRING" id="1245769.A0A0C7MKG2"/>
<dbReference type="GeneID" id="34683670"/>
<dbReference type="RefSeq" id="XP_022626538.1">
    <property type="nucleotide sequence ID" value="XM_022774441.1"/>
</dbReference>
<name>A0A0C7MKG2_9SACH</name>
<protein>
    <submittedName>
        <fullName evidence="1">LALA0S01e07382g1_1</fullName>
    </submittedName>
</protein>
<gene>
    <name evidence="1" type="ORF">LALA0_S01e07382g</name>
</gene>
<dbReference type="EMBL" id="LN736360">
    <property type="protein sequence ID" value="CEP60293.1"/>
    <property type="molecule type" value="Genomic_DNA"/>
</dbReference>
<evidence type="ECO:0000313" key="1">
    <source>
        <dbReference type="EMBL" id="CEP60293.1"/>
    </source>
</evidence>
<dbReference type="OrthoDB" id="4067856at2759"/>
<evidence type="ECO:0000313" key="2">
    <source>
        <dbReference type="Proteomes" id="UP000054304"/>
    </source>
</evidence>
<dbReference type="HOGENOM" id="CLU_1175609_0_0_1"/>
<dbReference type="AlphaFoldDB" id="A0A0C7MKG2"/>
<proteinExistence type="predicted"/>
<dbReference type="Proteomes" id="UP000054304">
    <property type="component" value="Unassembled WGS sequence"/>
</dbReference>
<accession>A0A0C7MKG2</accession>
<keyword evidence="2" id="KW-1185">Reference proteome</keyword>